<evidence type="ECO:0000313" key="1">
    <source>
        <dbReference type="EMBL" id="GFH26035.1"/>
    </source>
</evidence>
<gene>
    <name evidence="1" type="ORF">HaLaN_24109</name>
</gene>
<keyword evidence="2" id="KW-1185">Reference proteome</keyword>
<feature type="non-terminal residue" evidence="1">
    <location>
        <position position="1"/>
    </location>
</feature>
<feature type="non-terminal residue" evidence="1">
    <location>
        <position position="78"/>
    </location>
</feature>
<protein>
    <submittedName>
        <fullName evidence="1">Uncharacterized protein</fullName>
    </submittedName>
</protein>
<dbReference type="AlphaFoldDB" id="A0A699ZVR4"/>
<evidence type="ECO:0000313" key="2">
    <source>
        <dbReference type="Proteomes" id="UP000485058"/>
    </source>
</evidence>
<reference evidence="1 2" key="1">
    <citation type="submission" date="2020-02" db="EMBL/GenBank/DDBJ databases">
        <title>Draft genome sequence of Haematococcus lacustris strain NIES-144.</title>
        <authorList>
            <person name="Morimoto D."/>
            <person name="Nakagawa S."/>
            <person name="Yoshida T."/>
            <person name="Sawayama S."/>
        </authorList>
    </citation>
    <scope>NUCLEOTIDE SEQUENCE [LARGE SCALE GENOMIC DNA]</scope>
    <source>
        <strain evidence="1 2">NIES-144</strain>
    </source>
</reference>
<comment type="caution">
    <text evidence="1">The sequence shown here is derived from an EMBL/GenBank/DDBJ whole genome shotgun (WGS) entry which is preliminary data.</text>
</comment>
<proteinExistence type="predicted"/>
<name>A0A699ZVR4_HAELA</name>
<dbReference type="Proteomes" id="UP000485058">
    <property type="component" value="Unassembled WGS sequence"/>
</dbReference>
<organism evidence="1 2">
    <name type="scientific">Haematococcus lacustris</name>
    <name type="common">Green alga</name>
    <name type="synonym">Haematococcus pluvialis</name>
    <dbReference type="NCBI Taxonomy" id="44745"/>
    <lineage>
        <taxon>Eukaryota</taxon>
        <taxon>Viridiplantae</taxon>
        <taxon>Chlorophyta</taxon>
        <taxon>core chlorophytes</taxon>
        <taxon>Chlorophyceae</taxon>
        <taxon>CS clade</taxon>
        <taxon>Chlamydomonadales</taxon>
        <taxon>Haematococcaceae</taxon>
        <taxon>Haematococcus</taxon>
    </lineage>
</organism>
<accession>A0A699ZVR4</accession>
<dbReference type="EMBL" id="BLLF01002996">
    <property type="protein sequence ID" value="GFH26035.1"/>
    <property type="molecule type" value="Genomic_DNA"/>
</dbReference>
<sequence length="78" mass="8793">MRHSVADQDELDSLLQLREATLGAELVHERIVRTLAYALLVPEDACDDNNKLLKAAIVEVHIVSQLCDRGTLKEWLQV</sequence>